<dbReference type="Gene3D" id="2.60.40.150">
    <property type="entry name" value="C2 domain"/>
    <property type="match status" value="1"/>
</dbReference>
<evidence type="ECO:0000259" key="20">
    <source>
        <dbReference type="PROSITE" id="PS50004"/>
    </source>
</evidence>
<reference evidence="22 23" key="1">
    <citation type="journal article" date="2020" name="Nature">
        <title>Six reference-quality genomes reveal evolution of bat adaptations.</title>
        <authorList>
            <person name="Jebb D."/>
            <person name="Huang Z."/>
            <person name="Pippel M."/>
            <person name="Hughes G.M."/>
            <person name="Lavrichenko K."/>
            <person name="Devanna P."/>
            <person name="Winkler S."/>
            <person name="Jermiin L.S."/>
            <person name="Skirmuntt E.C."/>
            <person name="Katzourakis A."/>
            <person name="Burkitt-Gray L."/>
            <person name="Ray D.A."/>
            <person name="Sullivan K.A.M."/>
            <person name="Roscito J.G."/>
            <person name="Kirilenko B.M."/>
            <person name="Davalos L.M."/>
            <person name="Corthals A.P."/>
            <person name="Power M.L."/>
            <person name="Jones G."/>
            <person name="Ransome R.D."/>
            <person name="Dechmann D.K.N."/>
            <person name="Locatelli A.G."/>
            <person name="Puechmaille S.J."/>
            <person name="Fedrigo O."/>
            <person name="Jarvis E.D."/>
            <person name="Hiller M."/>
            <person name="Vernes S.C."/>
            <person name="Myers E.W."/>
            <person name="Teeling E.C."/>
        </authorList>
    </citation>
    <scope>NUCLEOTIDE SEQUENCE [LARGE SCALE GENOMIC DNA]</scope>
    <source>
        <strain evidence="22">MRhiFer1</strain>
        <tissue evidence="22">Lung</tissue>
    </source>
</reference>
<dbReference type="GO" id="GO:0045335">
    <property type="term" value="C:phagocytic vesicle"/>
    <property type="evidence" value="ECO:0007669"/>
    <property type="project" value="TreeGrafter"/>
</dbReference>
<evidence type="ECO:0000256" key="3">
    <source>
        <dbReference type="ARBA" id="ARBA00004318"/>
    </source>
</evidence>
<accession>A0A7J7V947</accession>
<dbReference type="EMBL" id="JACAGC010000014">
    <property type="protein sequence ID" value="KAF6321634.1"/>
    <property type="molecule type" value="Genomic_DNA"/>
</dbReference>
<evidence type="ECO:0000313" key="22">
    <source>
        <dbReference type="EMBL" id="KAF6321634.1"/>
    </source>
</evidence>
<feature type="region of interest" description="Disordered" evidence="19">
    <location>
        <begin position="347"/>
        <end position="542"/>
    </location>
</feature>
<evidence type="ECO:0000256" key="10">
    <source>
        <dbReference type="ARBA" id="ARBA00022927"/>
    </source>
</evidence>
<dbReference type="InterPro" id="IPR037245">
    <property type="entry name" value="FIP-RBD_C_sf"/>
</dbReference>
<feature type="domain" description="FIP-RBD" evidence="21">
    <location>
        <begin position="1135"/>
        <end position="1197"/>
    </location>
</feature>
<evidence type="ECO:0000256" key="16">
    <source>
        <dbReference type="ARBA" id="ARBA00063191"/>
    </source>
</evidence>
<feature type="compositionally biased region" description="Polar residues" evidence="19">
    <location>
        <begin position="896"/>
        <end position="909"/>
    </location>
</feature>
<dbReference type="GO" id="GO:0031966">
    <property type="term" value="C:mitochondrial membrane"/>
    <property type="evidence" value="ECO:0007669"/>
    <property type="project" value="UniProtKB-SubCell"/>
</dbReference>
<comment type="subunit">
    <text evidence="16">Interacts with RAB11FIP4. Interacts with NAPG. Interacts with RO60. Interacts with RAB11A that has been activated by GTP binding.</text>
</comment>
<dbReference type="GO" id="GO:0015031">
    <property type="term" value="P:protein transport"/>
    <property type="evidence" value="ECO:0007669"/>
    <property type="project" value="UniProtKB-KW"/>
</dbReference>
<feature type="compositionally biased region" description="Polar residues" evidence="19">
    <location>
        <begin position="667"/>
        <end position="676"/>
    </location>
</feature>
<protein>
    <recommendedName>
        <fullName evidence="17">Rab11 family-interacting protein 5</fullName>
    </recommendedName>
    <alternativeName>
        <fullName evidence="18">Rab11-interacting protein Rip11</fullName>
    </alternativeName>
</protein>
<dbReference type="PROSITE" id="PS50004">
    <property type="entry name" value="C2"/>
    <property type="match status" value="1"/>
</dbReference>
<feature type="compositionally biased region" description="Basic and acidic residues" evidence="19">
    <location>
        <begin position="646"/>
        <end position="657"/>
    </location>
</feature>
<dbReference type="FunFam" id="2.60.40.150:FF:000077">
    <property type="entry name" value="rab11 family-interacting protein 1 isoform X1"/>
    <property type="match status" value="1"/>
</dbReference>
<feature type="compositionally biased region" description="Low complexity" evidence="19">
    <location>
        <begin position="1031"/>
        <end position="1040"/>
    </location>
</feature>
<dbReference type="GO" id="GO:0030141">
    <property type="term" value="C:secretory granule"/>
    <property type="evidence" value="ECO:0007669"/>
    <property type="project" value="TreeGrafter"/>
</dbReference>
<gene>
    <name evidence="22" type="ORF">mRhiFer1_013937</name>
</gene>
<evidence type="ECO:0000256" key="9">
    <source>
        <dbReference type="ARBA" id="ARBA00022753"/>
    </source>
</evidence>
<feature type="region of interest" description="Disordered" evidence="19">
    <location>
        <begin position="269"/>
        <end position="301"/>
    </location>
</feature>
<evidence type="ECO:0000256" key="18">
    <source>
        <dbReference type="ARBA" id="ARBA00076161"/>
    </source>
</evidence>
<keyword evidence="8" id="KW-0597">Phosphoprotein</keyword>
<name>A0A7J7V947_RHIFE</name>
<dbReference type="GO" id="GO:0031901">
    <property type="term" value="C:early endosome membrane"/>
    <property type="evidence" value="ECO:0007669"/>
    <property type="project" value="UniProtKB-SubCell"/>
</dbReference>
<dbReference type="InterPro" id="IPR035892">
    <property type="entry name" value="C2_domain_sf"/>
</dbReference>
<keyword evidence="12" id="KW-0496">Mitochondrion</keyword>
<evidence type="ECO:0000256" key="14">
    <source>
        <dbReference type="ARBA" id="ARBA00023329"/>
    </source>
</evidence>
<evidence type="ECO:0000256" key="1">
    <source>
        <dbReference type="ARBA" id="ARBA00004220"/>
    </source>
</evidence>
<evidence type="ECO:0000259" key="21">
    <source>
        <dbReference type="PROSITE" id="PS51511"/>
    </source>
</evidence>
<keyword evidence="11" id="KW-0333">Golgi apparatus</keyword>
<dbReference type="GO" id="GO:0055038">
    <property type="term" value="C:recycling endosome membrane"/>
    <property type="evidence" value="ECO:0007669"/>
    <property type="project" value="UniProtKB-SubCell"/>
</dbReference>
<dbReference type="Pfam" id="PF09457">
    <property type="entry name" value="RBD-FIP"/>
    <property type="match status" value="1"/>
</dbReference>
<keyword evidence="6" id="KW-0813">Transport</keyword>
<dbReference type="SUPFAM" id="SSF49562">
    <property type="entry name" value="C2 domain (Calcium/lipid-binding domain, CaLB)"/>
    <property type="match status" value="1"/>
</dbReference>
<evidence type="ECO:0000256" key="17">
    <source>
        <dbReference type="ARBA" id="ARBA00071489"/>
    </source>
</evidence>
<dbReference type="Proteomes" id="UP000585614">
    <property type="component" value="Unassembled WGS sequence"/>
</dbReference>
<evidence type="ECO:0000256" key="8">
    <source>
        <dbReference type="ARBA" id="ARBA00022553"/>
    </source>
</evidence>
<keyword evidence="10" id="KW-0653">Protein transport</keyword>
<organism evidence="22 23">
    <name type="scientific">Rhinolophus ferrumequinum</name>
    <name type="common">Greater horseshoe bat</name>
    <dbReference type="NCBI Taxonomy" id="59479"/>
    <lineage>
        <taxon>Eukaryota</taxon>
        <taxon>Metazoa</taxon>
        <taxon>Chordata</taxon>
        <taxon>Craniata</taxon>
        <taxon>Vertebrata</taxon>
        <taxon>Euteleostomi</taxon>
        <taxon>Mammalia</taxon>
        <taxon>Eutheria</taxon>
        <taxon>Laurasiatheria</taxon>
        <taxon>Chiroptera</taxon>
        <taxon>Yinpterochiroptera</taxon>
        <taxon>Rhinolophoidea</taxon>
        <taxon>Rhinolophidae</taxon>
        <taxon>Rhinolophinae</taxon>
        <taxon>Rhinolophus</taxon>
    </lineage>
</organism>
<dbReference type="GO" id="GO:0000139">
    <property type="term" value="C:Golgi membrane"/>
    <property type="evidence" value="ECO:0007669"/>
    <property type="project" value="UniProtKB-SubCell"/>
</dbReference>
<dbReference type="AlphaFoldDB" id="A0A7J7V947"/>
<feature type="region of interest" description="Disordered" evidence="19">
    <location>
        <begin position="565"/>
        <end position="720"/>
    </location>
</feature>
<proteinExistence type="predicted"/>
<feature type="compositionally biased region" description="Acidic residues" evidence="19">
    <location>
        <begin position="802"/>
        <end position="817"/>
    </location>
</feature>
<feature type="compositionally biased region" description="Basic and acidic residues" evidence="19">
    <location>
        <begin position="447"/>
        <end position="460"/>
    </location>
</feature>
<comment type="function">
    <text evidence="15">Rab effector involved in protein trafficking from apical recycling endosomes to the apical plasma membrane. Involved in insulin granule exocytosis. May regulate V-ATPase intracellular transport in response to extracellular acidosis.</text>
</comment>
<dbReference type="GO" id="GO:0010817">
    <property type="term" value="P:regulation of hormone levels"/>
    <property type="evidence" value="ECO:0007669"/>
    <property type="project" value="UniProtKB-ARBA"/>
</dbReference>
<feature type="compositionally biased region" description="Acidic residues" evidence="19">
    <location>
        <begin position="692"/>
        <end position="703"/>
    </location>
</feature>
<evidence type="ECO:0000313" key="23">
    <source>
        <dbReference type="Proteomes" id="UP000585614"/>
    </source>
</evidence>
<comment type="caution">
    <text evidence="22">The sequence shown here is derived from an EMBL/GenBank/DDBJ whole genome shotgun (WGS) entry which is preliminary data.</text>
</comment>
<keyword evidence="7" id="KW-0963">Cytoplasm</keyword>
<feature type="compositionally biased region" description="Basic and acidic residues" evidence="19">
    <location>
        <begin position="845"/>
        <end position="855"/>
    </location>
</feature>
<dbReference type="Gene3D" id="1.20.5.2440">
    <property type="match status" value="1"/>
</dbReference>
<dbReference type="GO" id="GO:0045055">
    <property type="term" value="P:regulated exocytosis"/>
    <property type="evidence" value="ECO:0007669"/>
    <property type="project" value="TreeGrafter"/>
</dbReference>
<dbReference type="PANTHER" id="PTHR15746">
    <property type="entry name" value="RAB11-RELATED"/>
    <property type="match status" value="1"/>
</dbReference>
<evidence type="ECO:0000256" key="19">
    <source>
        <dbReference type="SAM" id="MobiDB-lite"/>
    </source>
</evidence>
<evidence type="ECO:0000256" key="6">
    <source>
        <dbReference type="ARBA" id="ARBA00022448"/>
    </source>
</evidence>
<evidence type="ECO:0000256" key="12">
    <source>
        <dbReference type="ARBA" id="ARBA00023128"/>
    </source>
</evidence>
<keyword evidence="14" id="KW-0968">Cytoplasmic vesicle</keyword>
<dbReference type="GO" id="GO:0030658">
    <property type="term" value="C:transport vesicle membrane"/>
    <property type="evidence" value="ECO:0007669"/>
    <property type="project" value="UniProtKB-SubCell"/>
</dbReference>
<feature type="region of interest" description="Disordered" evidence="19">
    <location>
        <begin position="732"/>
        <end position="1134"/>
    </location>
</feature>
<dbReference type="PANTHER" id="PTHR15746:SF14">
    <property type="entry name" value="RAB11 FAMILY-INTERACTING PROTEIN 5"/>
    <property type="match status" value="1"/>
</dbReference>
<dbReference type="SMART" id="SM00239">
    <property type="entry name" value="C2"/>
    <property type="match status" value="1"/>
</dbReference>
<evidence type="ECO:0000256" key="4">
    <source>
        <dbReference type="ARBA" id="ARBA00004395"/>
    </source>
</evidence>
<evidence type="ECO:0000256" key="13">
    <source>
        <dbReference type="ARBA" id="ARBA00023136"/>
    </source>
</evidence>
<evidence type="ECO:0000256" key="11">
    <source>
        <dbReference type="ARBA" id="ARBA00023034"/>
    </source>
</evidence>
<keyword evidence="13" id="KW-0472">Membrane</keyword>
<feature type="compositionally biased region" description="Low complexity" evidence="19">
    <location>
        <begin position="274"/>
        <end position="287"/>
    </location>
</feature>
<comment type="subcellular location">
    <subcellularLocation>
        <location evidence="2">Cytoplasmic vesicle</location>
        <location evidence="2">Secretory vesicle membrane</location>
        <topology evidence="2">Peripheral membrane protein</topology>
    </subcellularLocation>
    <subcellularLocation>
        <location evidence="1">Early endosome membrane</location>
        <topology evidence="1">Peripheral membrane protein</topology>
    </subcellularLocation>
    <subcellularLocation>
        <location evidence="4">Golgi apparatus membrane</location>
        <topology evidence="4">Peripheral membrane protein</topology>
    </subcellularLocation>
    <subcellularLocation>
        <location evidence="3">Mitochondrion membrane</location>
        <topology evidence="3">Peripheral membrane protein</topology>
    </subcellularLocation>
    <subcellularLocation>
        <location evidence="5">Recycling endosome membrane</location>
        <topology evidence="5">Peripheral membrane protein</topology>
    </subcellularLocation>
</comment>
<evidence type="ECO:0000256" key="7">
    <source>
        <dbReference type="ARBA" id="ARBA00022490"/>
    </source>
</evidence>
<evidence type="ECO:0000256" key="2">
    <source>
        <dbReference type="ARBA" id="ARBA00004268"/>
    </source>
</evidence>
<feature type="domain" description="C2" evidence="20">
    <location>
        <begin position="5"/>
        <end position="146"/>
    </location>
</feature>
<feature type="compositionally biased region" description="Basic and acidic residues" evidence="19">
    <location>
        <begin position="420"/>
        <end position="430"/>
    </location>
</feature>
<dbReference type="FunFam" id="1.20.5.2440:FF:000004">
    <property type="entry name" value="rab11 family-interacting protein 5 isoform X2"/>
    <property type="match status" value="1"/>
</dbReference>
<dbReference type="GO" id="GO:0031267">
    <property type="term" value="F:small GTPase binding"/>
    <property type="evidence" value="ECO:0007669"/>
    <property type="project" value="InterPro"/>
</dbReference>
<keyword evidence="9" id="KW-0967">Endosome</keyword>
<dbReference type="InterPro" id="IPR000008">
    <property type="entry name" value="C2_dom"/>
</dbReference>
<dbReference type="InterPro" id="IPR019018">
    <property type="entry name" value="Rab-bd_FIP-RBD"/>
</dbReference>
<evidence type="ECO:0000256" key="5">
    <source>
        <dbReference type="ARBA" id="ARBA00004654"/>
    </source>
</evidence>
<feature type="compositionally biased region" description="Polar residues" evidence="19">
    <location>
        <begin position="741"/>
        <end position="750"/>
    </location>
</feature>
<feature type="compositionally biased region" description="Pro residues" evidence="19">
    <location>
        <begin position="983"/>
        <end position="998"/>
    </location>
</feature>
<dbReference type="PROSITE" id="PS51511">
    <property type="entry name" value="FIP_RBD"/>
    <property type="match status" value="1"/>
</dbReference>
<dbReference type="SUPFAM" id="SSF144270">
    <property type="entry name" value="Eferin C-derminal domain-like"/>
    <property type="match status" value="1"/>
</dbReference>
<dbReference type="Pfam" id="PF00168">
    <property type="entry name" value="C2"/>
    <property type="match status" value="1"/>
</dbReference>
<dbReference type="InterPro" id="IPR037789">
    <property type="entry name" value="FIP_classI"/>
</dbReference>
<evidence type="ECO:0000256" key="15">
    <source>
        <dbReference type="ARBA" id="ARBA00058992"/>
    </source>
</evidence>
<sequence length="1202" mass="126499">MALVRDAEPAAGPSRWLPTHVQVTVLRARGLRGKSSGAGSTSDAYTVIQVGREKYSTSVVEKTPGCPEWREECSFELPPGALDGLLRAQEADAGPAPWAAGSAAACELVLTTMHRSLIGVDKFLGQATVALDTVFGAGRAQHTQWYKLHSKAGKKEKERGEIQVTIQFTRNNLSASMFDLSMKDKPRSPFSKIKDKMKGKKKYDLESASAILPSSVPGDPELGSLGKMGKAKGFFLRNKLRKSSLTQSNTSLGSDSTLSSASGSLAYQGPGAELLTRSPSRSSWLSSEGGRDSAQSPKLLTHKRTYSDEAGQMRAAPPRALLDLQGHLDTSSRSSLCVNGSHIYNEEPQGPLRHRSSISGPFPPSSSLHSVFSRPSEEGPPSAEDFWSRGSHGTSSSEAVPGEEPLSTQAKVLAAGASHSGEEEGARLPEGKPVQVATPIVASSEAVAEKEGARKEERKPRMGLFHHHHQGLSRSELGRRGSLGDKGGPTVGASPHHSSSGEEKVKSSWFGLREAKEPTQKPSASRASPTPLASPEKALPEWDDTFSVFTASRLRPEARSEILAPAEVGLEATGLQDPGPGAKTVKEAELPGSPGGGGRGGSSVWLEPRVPLDLGLDHQSTSAADPEPLGSVGTGLPSTSALLHPRASDSDADREPTAPRGEAGQSPADSATSLFSSPEVLSVWERLPGPDDAPEGQDEEASEGESQLLHELNTVDSSWPWDVVTISPAAEVSSPIRGESSELSPAQVQPESPEPVSPKGSQGLPSLELGPEPNPEWALDKGLQSSTPPPKPPRLFTPSESQDWEEEEEEEKEEEEMAAGGLSSRGAETGEEDTFPSALVAGSQEAKEEGKKPGSESDSCSSGTLLGEPSLEEPVEDASPPVSGPTSCPKGPAPVPSSSKSLAFQSQQIWGPPEREGPEAQSQGPAEGLGPQPDSSQQADLWALEEDASNPFLSQGSQDPPSLPSTSPPGSRESSIHSGPEELPTPPEPGFPPPPLPPWASHRHGGPSPLCSPPPGAWPLTSSSPPPGEPASPTGGSPAPLGEDHAAATPASLLVLLPLETRPAEEPQPGASPHPVKPLSAVPVEGSPDRKQPRSSLSTALSSGLEKLKTVTSGSVQPVAPASQAGQTSDTKRLKDSGVLDQSAKYYHLTHDELIGLVLQRERELSQRDEHVQELESYIDRLLVRIMETSPTLLQIPPNPPK</sequence>